<sequence>MYKVTFVLKGYVLVQWYKSFDEVCKKFSGLNAKKILEVKYCDESLKDKYVNFAYDSEVI</sequence>
<evidence type="ECO:0000313" key="1">
    <source>
        <dbReference type="EMBL" id="CAB4168033.1"/>
    </source>
</evidence>
<evidence type="ECO:0000313" key="3">
    <source>
        <dbReference type="EMBL" id="CAB4177086.1"/>
    </source>
</evidence>
<protein>
    <submittedName>
        <fullName evidence="3">Uncharacterized protein</fullName>
    </submittedName>
</protein>
<reference evidence="3" key="1">
    <citation type="submission" date="2020-05" db="EMBL/GenBank/DDBJ databases">
        <authorList>
            <person name="Chiriac C."/>
            <person name="Salcher M."/>
            <person name="Ghai R."/>
            <person name="Kavagutti S V."/>
        </authorList>
    </citation>
    <scope>NUCLEOTIDE SEQUENCE</scope>
</reference>
<evidence type="ECO:0000313" key="2">
    <source>
        <dbReference type="EMBL" id="CAB4170793.1"/>
    </source>
</evidence>
<proteinExistence type="predicted"/>
<dbReference type="EMBL" id="LR796858">
    <property type="protein sequence ID" value="CAB4170793.1"/>
    <property type="molecule type" value="Genomic_DNA"/>
</dbReference>
<dbReference type="EMBL" id="LR796944">
    <property type="protein sequence ID" value="CAB4177086.1"/>
    <property type="molecule type" value="Genomic_DNA"/>
</dbReference>
<dbReference type="EMBL" id="LR796815">
    <property type="protein sequence ID" value="CAB4168033.1"/>
    <property type="molecule type" value="Genomic_DNA"/>
</dbReference>
<name>A0A6J5Q431_9CAUD</name>
<accession>A0A6J5Q431</accession>
<dbReference type="EMBL" id="LR797534">
    <property type="protein sequence ID" value="CAB4223103.1"/>
    <property type="molecule type" value="Genomic_DNA"/>
</dbReference>
<evidence type="ECO:0000313" key="4">
    <source>
        <dbReference type="EMBL" id="CAB4223103.1"/>
    </source>
</evidence>
<organism evidence="3">
    <name type="scientific">uncultured Caudovirales phage</name>
    <dbReference type="NCBI Taxonomy" id="2100421"/>
    <lineage>
        <taxon>Viruses</taxon>
        <taxon>Duplodnaviria</taxon>
        <taxon>Heunggongvirae</taxon>
        <taxon>Uroviricota</taxon>
        <taxon>Caudoviricetes</taxon>
        <taxon>Peduoviridae</taxon>
        <taxon>Maltschvirus</taxon>
        <taxon>Maltschvirus maltsch</taxon>
    </lineage>
</organism>
<gene>
    <name evidence="4" type="ORF">UFOVP1666_132</name>
    <name evidence="1" type="ORF">UFOVP867_87</name>
    <name evidence="2" type="ORF">UFOVP913_111</name>
    <name evidence="3" type="ORF">UFOVP993_164</name>
</gene>